<dbReference type="OrthoDB" id="1656699at2759"/>
<keyword evidence="2" id="KW-0732">Signal</keyword>
<proteinExistence type="predicted"/>
<name>A0A6J0NJ94_RAPSA</name>
<dbReference type="GO" id="GO:0048046">
    <property type="term" value="C:apoplast"/>
    <property type="evidence" value="ECO:0007669"/>
    <property type="project" value="TreeGrafter"/>
</dbReference>
<dbReference type="GO" id="GO:0033612">
    <property type="term" value="F:receptor serine/threonine kinase binding"/>
    <property type="evidence" value="ECO:0007669"/>
    <property type="project" value="InterPro"/>
</dbReference>
<evidence type="ECO:0000313" key="3">
    <source>
        <dbReference type="Proteomes" id="UP000504610"/>
    </source>
</evidence>
<organism evidence="3 4">
    <name type="scientific">Raphanus sativus</name>
    <name type="common">Radish</name>
    <name type="synonym">Raphanus raphanistrum var. sativus</name>
    <dbReference type="NCBI Taxonomy" id="3726"/>
    <lineage>
        <taxon>Eukaryota</taxon>
        <taxon>Viridiplantae</taxon>
        <taxon>Streptophyta</taxon>
        <taxon>Embryophyta</taxon>
        <taxon>Tracheophyta</taxon>
        <taxon>Spermatophyta</taxon>
        <taxon>Magnoliopsida</taxon>
        <taxon>eudicotyledons</taxon>
        <taxon>Gunneridae</taxon>
        <taxon>Pentapetalae</taxon>
        <taxon>rosids</taxon>
        <taxon>malvids</taxon>
        <taxon>Brassicales</taxon>
        <taxon>Brassicaceae</taxon>
        <taxon>Brassiceae</taxon>
        <taxon>Raphanus</taxon>
    </lineage>
</organism>
<reference evidence="3" key="1">
    <citation type="journal article" date="2019" name="Database">
        <title>The radish genome database (RadishGD): an integrated information resource for radish genomics.</title>
        <authorList>
            <person name="Yu H.J."/>
            <person name="Baek S."/>
            <person name="Lee Y.J."/>
            <person name="Cho A."/>
            <person name="Mun J.H."/>
        </authorList>
    </citation>
    <scope>NUCLEOTIDE SEQUENCE [LARGE SCALE GENOMIC DNA]</scope>
    <source>
        <strain evidence="3">cv. WK10039</strain>
    </source>
</reference>
<dbReference type="GeneID" id="108855008"/>
<evidence type="ECO:0000256" key="2">
    <source>
        <dbReference type="SAM" id="SignalP"/>
    </source>
</evidence>
<dbReference type="PANTHER" id="PTHR35301">
    <property type="entry name" value="CLAVATA3/ESR (CLE)-RELATED PROTEIN 41-RELATED"/>
    <property type="match status" value="1"/>
</dbReference>
<protein>
    <submittedName>
        <fullName evidence="4">CLAVATA3/ESR (CLE)-related protein 42</fullName>
    </submittedName>
</protein>
<dbReference type="InterPro" id="IPR037495">
    <property type="entry name" value="CLE41/42/44"/>
</dbReference>
<accession>A0A6J0NJ94</accession>
<dbReference type="RefSeq" id="XP_018484196.1">
    <property type="nucleotide sequence ID" value="XM_018628694.2"/>
</dbReference>
<dbReference type="KEGG" id="rsz:108855008"/>
<gene>
    <name evidence="4" type="primary">LOC108855008</name>
</gene>
<sequence length="88" mass="10022">MRSPHIIVSLVLLFFLSLILQTHQRTIGQTHRNGSNVQHVNDAAVTSPEGRRRETFRVRRPMTSWRKGKMLNNSEHGVPSGPNPISNR</sequence>
<evidence type="ECO:0000313" key="4">
    <source>
        <dbReference type="RefSeq" id="XP_018484196.1"/>
    </source>
</evidence>
<reference evidence="4" key="2">
    <citation type="submission" date="2025-08" db="UniProtKB">
        <authorList>
            <consortium name="RefSeq"/>
        </authorList>
    </citation>
    <scope>IDENTIFICATION</scope>
    <source>
        <tissue evidence="4">Leaf</tissue>
    </source>
</reference>
<dbReference type="AlphaFoldDB" id="A0A6J0NJ94"/>
<keyword evidence="3" id="KW-1185">Reference proteome</keyword>
<dbReference type="Proteomes" id="UP000504610">
    <property type="component" value="Chromosome 4"/>
</dbReference>
<feature type="region of interest" description="Disordered" evidence="1">
    <location>
        <begin position="29"/>
        <end position="88"/>
    </location>
</feature>
<evidence type="ECO:0000256" key="1">
    <source>
        <dbReference type="SAM" id="MobiDB-lite"/>
    </source>
</evidence>
<feature type="signal peptide" evidence="2">
    <location>
        <begin position="1"/>
        <end position="24"/>
    </location>
</feature>
<dbReference type="GO" id="GO:0010089">
    <property type="term" value="P:xylem development"/>
    <property type="evidence" value="ECO:0007669"/>
    <property type="project" value="InterPro"/>
</dbReference>
<feature type="chain" id="PRO_5026715127" evidence="2">
    <location>
        <begin position="25"/>
        <end position="88"/>
    </location>
</feature>
<dbReference type="PANTHER" id="PTHR35301:SF6">
    <property type="entry name" value="CLAVATA3_ESR (CLE)-RELATED PROTEIN 42"/>
    <property type="match status" value="1"/>
</dbReference>
<feature type="compositionally biased region" description="Polar residues" evidence="1">
    <location>
        <begin position="29"/>
        <end position="39"/>
    </location>
</feature>